<dbReference type="GO" id="GO:0006357">
    <property type="term" value="P:regulation of transcription by RNA polymerase II"/>
    <property type="evidence" value="ECO:0007669"/>
    <property type="project" value="TreeGrafter"/>
</dbReference>
<comment type="caution">
    <text evidence="2">The sequence shown here is derived from an EMBL/GenBank/DDBJ whole genome shotgun (WGS) entry which is preliminary data.</text>
</comment>
<dbReference type="EMBL" id="JAACJP010000008">
    <property type="protein sequence ID" value="KAF5382689.1"/>
    <property type="molecule type" value="Genomic_DNA"/>
</dbReference>
<dbReference type="PANTHER" id="PTHR38406:SF1">
    <property type="entry name" value="TRANSCRIPTIONAL REPRESSOR OPI1"/>
    <property type="match status" value="1"/>
</dbReference>
<dbReference type="OrthoDB" id="2441642at2759"/>
<dbReference type="GO" id="GO:0030968">
    <property type="term" value="P:endoplasmic reticulum unfolded protein response"/>
    <property type="evidence" value="ECO:0007669"/>
    <property type="project" value="TreeGrafter"/>
</dbReference>
<gene>
    <name evidence="2" type="ORF">D9615_002982</name>
</gene>
<evidence type="ECO:0000313" key="3">
    <source>
        <dbReference type="Proteomes" id="UP000565441"/>
    </source>
</evidence>
<organism evidence="2 3">
    <name type="scientific">Tricholomella constricta</name>
    <dbReference type="NCBI Taxonomy" id="117010"/>
    <lineage>
        <taxon>Eukaryota</taxon>
        <taxon>Fungi</taxon>
        <taxon>Dikarya</taxon>
        <taxon>Basidiomycota</taxon>
        <taxon>Agaricomycotina</taxon>
        <taxon>Agaricomycetes</taxon>
        <taxon>Agaricomycetidae</taxon>
        <taxon>Agaricales</taxon>
        <taxon>Tricholomatineae</taxon>
        <taxon>Lyophyllaceae</taxon>
        <taxon>Tricholomella</taxon>
    </lineage>
</organism>
<keyword evidence="3" id="KW-1185">Reference proteome</keyword>
<dbReference type="Pfam" id="PF08618">
    <property type="entry name" value="Opi1"/>
    <property type="match status" value="1"/>
</dbReference>
<proteinExistence type="predicted"/>
<protein>
    <submittedName>
        <fullName evidence="2">Uncharacterized protein</fullName>
    </submittedName>
</protein>
<sequence>MLTSASETCPPESQVPGQPKVKLKPEGSEGSAIDNTPEDSTPPKEKEMDNLALEKGWRGKEKSWIQANSPFVGPPPPPPELTSSSSSSSTQTEERQVAQRSRWQAVLLEAGGLSAALSEESMHRPKYCLRWLQYATAHIDAQILILHDFTASLQPLPQTNSRS</sequence>
<evidence type="ECO:0000256" key="1">
    <source>
        <dbReference type="SAM" id="MobiDB-lite"/>
    </source>
</evidence>
<dbReference type="GO" id="GO:0003714">
    <property type="term" value="F:transcription corepressor activity"/>
    <property type="evidence" value="ECO:0007669"/>
    <property type="project" value="InterPro"/>
</dbReference>
<dbReference type="Proteomes" id="UP000565441">
    <property type="component" value="Unassembled WGS sequence"/>
</dbReference>
<dbReference type="GO" id="GO:0005783">
    <property type="term" value="C:endoplasmic reticulum"/>
    <property type="evidence" value="ECO:0007669"/>
    <property type="project" value="TreeGrafter"/>
</dbReference>
<dbReference type="AlphaFoldDB" id="A0A8H5M6P7"/>
<dbReference type="InterPro" id="IPR013927">
    <property type="entry name" value="TF_Opi1_Ccg-8"/>
</dbReference>
<dbReference type="GO" id="GO:0005634">
    <property type="term" value="C:nucleus"/>
    <property type="evidence" value="ECO:0007669"/>
    <property type="project" value="TreeGrafter"/>
</dbReference>
<accession>A0A8H5M6P7</accession>
<dbReference type="GO" id="GO:0008654">
    <property type="term" value="P:phospholipid biosynthetic process"/>
    <property type="evidence" value="ECO:0007669"/>
    <property type="project" value="TreeGrafter"/>
</dbReference>
<dbReference type="PANTHER" id="PTHR38406">
    <property type="entry name" value="TRANSCRIPTIONAL REPRESSOR OPI1"/>
    <property type="match status" value="1"/>
</dbReference>
<feature type="region of interest" description="Disordered" evidence="1">
    <location>
        <begin position="1"/>
        <end position="100"/>
    </location>
</feature>
<reference evidence="2 3" key="1">
    <citation type="journal article" date="2020" name="ISME J.">
        <title>Uncovering the hidden diversity of litter-decomposition mechanisms in mushroom-forming fungi.</title>
        <authorList>
            <person name="Floudas D."/>
            <person name="Bentzer J."/>
            <person name="Ahren D."/>
            <person name="Johansson T."/>
            <person name="Persson P."/>
            <person name="Tunlid A."/>
        </authorList>
    </citation>
    <scope>NUCLEOTIDE SEQUENCE [LARGE SCALE GENOMIC DNA]</scope>
    <source>
        <strain evidence="2 3">CBS 661.87</strain>
    </source>
</reference>
<name>A0A8H5M6P7_9AGAR</name>
<evidence type="ECO:0000313" key="2">
    <source>
        <dbReference type="EMBL" id="KAF5382689.1"/>
    </source>
</evidence>